<comment type="caution">
    <text evidence="1">The sequence shown here is derived from an EMBL/GenBank/DDBJ whole genome shotgun (WGS) entry which is preliminary data.</text>
</comment>
<protein>
    <submittedName>
        <fullName evidence="1">Uncharacterized protein</fullName>
    </submittedName>
</protein>
<gene>
    <name evidence="1" type="ORF">Sradi_4150900</name>
</gene>
<sequence length="71" mass="7564">MGVGGWEYESCFIQLEAVPRGEAQPGLVQLEAPQARRRDSSPLEVTTSRQCLELGARPLPPASSSCPALPA</sequence>
<organism evidence="1">
    <name type="scientific">Sesamum radiatum</name>
    <name type="common">Black benniseed</name>
    <dbReference type="NCBI Taxonomy" id="300843"/>
    <lineage>
        <taxon>Eukaryota</taxon>
        <taxon>Viridiplantae</taxon>
        <taxon>Streptophyta</taxon>
        <taxon>Embryophyta</taxon>
        <taxon>Tracheophyta</taxon>
        <taxon>Spermatophyta</taxon>
        <taxon>Magnoliopsida</taxon>
        <taxon>eudicotyledons</taxon>
        <taxon>Gunneridae</taxon>
        <taxon>Pentapetalae</taxon>
        <taxon>asterids</taxon>
        <taxon>lamiids</taxon>
        <taxon>Lamiales</taxon>
        <taxon>Pedaliaceae</taxon>
        <taxon>Sesamum</taxon>
    </lineage>
</organism>
<name>A0AAW2P2D7_SESRA</name>
<evidence type="ECO:0000313" key="1">
    <source>
        <dbReference type="EMBL" id="KAL0350017.1"/>
    </source>
</evidence>
<accession>A0AAW2P2D7</accession>
<dbReference type="EMBL" id="JACGWJ010000018">
    <property type="protein sequence ID" value="KAL0350017.1"/>
    <property type="molecule type" value="Genomic_DNA"/>
</dbReference>
<reference evidence="1" key="2">
    <citation type="journal article" date="2024" name="Plant">
        <title>Genomic evolution and insights into agronomic trait innovations of Sesamum species.</title>
        <authorList>
            <person name="Miao H."/>
            <person name="Wang L."/>
            <person name="Qu L."/>
            <person name="Liu H."/>
            <person name="Sun Y."/>
            <person name="Le M."/>
            <person name="Wang Q."/>
            <person name="Wei S."/>
            <person name="Zheng Y."/>
            <person name="Lin W."/>
            <person name="Duan Y."/>
            <person name="Cao H."/>
            <person name="Xiong S."/>
            <person name="Wang X."/>
            <person name="Wei L."/>
            <person name="Li C."/>
            <person name="Ma Q."/>
            <person name="Ju M."/>
            <person name="Zhao R."/>
            <person name="Li G."/>
            <person name="Mu C."/>
            <person name="Tian Q."/>
            <person name="Mei H."/>
            <person name="Zhang T."/>
            <person name="Gao T."/>
            <person name="Zhang H."/>
        </authorList>
    </citation>
    <scope>NUCLEOTIDE SEQUENCE</scope>
    <source>
        <strain evidence="1">G02</strain>
    </source>
</reference>
<proteinExistence type="predicted"/>
<reference evidence="1" key="1">
    <citation type="submission" date="2020-06" db="EMBL/GenBank/DDBJ databases">
        <authorList>
            <person name="Li T."/>
            <person name="Hu X."/>
            <person name="Zhang T."/>
            <person name="Song X."/>
            <person name="Zhang H."/>
            <person name="Dai N."/>
            <person name="Sheng W."/>
            <person name="Hou X."/>
            <person name="Wei L."/>
        </authorList>
    </citation>
    <scope>NUCLEOTIDE SEQUENCE</scope>
    <source>
        <strain evidence="1">G02</strain>
        <tissue evidence="1">Leaf</tissue>
    </source>
</reference>
<dbReference type="AlphaFoldDB" id="A0AAW2P2D7"/>